<dbReference type="SUPFAM" id="SSF54211">
    <property type="entry name" value="Ribosomal protein S5 domain 2-like"/>
    <property type="match status" value="1"/>
</dbReference>
<dbReference type="Proteomes" id="UP000184112">
    <property type="component" value="Unassembled WGS sequence"/>
</dbReference>
<dbReference type="NCBIfam" id="TIGR00585">
    <property type="entry name" value="mutl"/>
    <property type="match status" value="1"/>
</dbReference>
<evidence type="ECO:0000256" key="6">
    <source>
        <dbReference type="SAM" id="MobiDB-lite"/>
    </source>
</evidence>
<evidence type="ECO:0000259" key="7">
    <source>
        <dbReference type="SMART" id="SM00853"/>
    </source>
</evidence>
<evidence type="ECO:0000256" key="2">
    <source>
        <dbReference type="ARBA" id="ARBA00021975"/>
    </source>
</evidence>
<feature type="compositionally biased region" description="Low complexity" evidence="6">
    <location>
        <begin position="389"/>
        <end position="405"/>
    </location>
</feature>
<dbReference type="GO" id="GO:0006298">
    <property type="term" value="P:mismatch repair"/>
    <property type="evidence" value="ECO:0007669"/>
    <property type="project" value="UniProtKB-UniRule"/>
</dbReference>
<comment type="similarity">
    <text evidence="1 5">Belongs to the DNA mismatch repair MutL/HexB family.</text>
</comment>
<dbReference type="InterPro" id="IPR042121">
    <property type="entry name" value="MutL_C_regsub"/>
</dbReference>
<dbReference type="CDD" id="cd16926">
    <property type="entry name" value="HATPase_MutL-MLH-PMS-like"/>
    <property type="match status" value="1"/>
</dbReference>
<dbReference type="InterPro" id="IPR038973">
    <property type="entry name" value="MutL/Mlh/Pms-like"/>
</dbReference>
<dbReference type="GO" id="GO:0005524">
    <property type="term" value="F:ATP binding"/>
    <property type="evidence" value="ECO:0007669"/>
    <property type="project" value="InterPro"/>
</dbReference>
<dbReference type="Pfam" id="PF01119">
    <property type="entry name" value="DNA_mis_repair"/>
    <property type="match status" value="1"/>
</dbReference>
<evidence type="ECO:0000256" key="1">
    <source>
        <dbReference type="ARBA" id="ARBA00006082"/>
    </source>
</evidence>
<dbReference type="InterPro" id="IPR013507">
    <property type="entry name" value="DNA_mismatch_S5_2-like"/>
</dbReference>
<evidence type="ECO:0000256" key="4">
    <source>
        <dbReference type="ARBA" id="ARBA00023204"/>
    </source>
</evidence>
<dbReference type="Pfam" id="PF08676">
    <property type="entry name" value="MutL_C"/>
    <property type="match status" value="1"/>
</dbReference>
<evidence type="ECO:0000313" key="10">
    <source>
        <dbReference type="Proteomes" id="UP000184112"/>
    </source>
</evidence>
<dbReference type="GO" id="GO:0030983">
    <property type="term" value="F:mismatched DNA binding"/>
    <property type="evidence" value="ECO:0007669"/>
    <property type="project" value="InterPro"/>
</dbReference>
<dbReference type="Pfam" id="PF13589">
    <property type="entry name" value="HATPase_c_3"/>
    <property type="match status" value="1"/>
</dbReference>
<dbReference type="InterPro" id="IPR014762">
    <property type="entry name" value="DNA_mismatch_repair_CS"/>
</dbReference>
<dbReference type="GO" id="GO:0016887">
    <property type="term" value="F:ATP hydrolysis activity"/>
    <property type="evidence" value="ECO:0007669"/>
    <property type="project" value="InterPro"/>
</dbReference>
<dbReference type="Gene3D" id="3.30.230.10">
    <property type="match status" value="1"/>
</dbReference>
<accession>A0A1M5KU31</accession>
<dbReference type="InterPro" id="IPR014721">
    <property type="entry name" value="Ribsml_uS5_D2-typ_fold_subgr"/>
</dbReference>
<dbReference type="PROSITE" id="PS00058">
    <property type="entry name" value="DNA_MISMATCH_REPAIR_1"/>
    <property type="match status" value="1"/>
</dbReference>
<evidence type="ECO:0000256" key="3">
    <source>
        <dbReference type="ARBA" id="ARBA00022763"/>
    </source>
</evidence>
<dbReference type="CDD" id="cd00782">
    <property type="entry name" value="MutL_Trans"/>
    <property type="match status" value="1"/>
</dbReference>
<dbReference type="SMART" id="SM00853">
    <property type="entry name" value="MutL_C"/>
    <property type="match status" value="1"/>
</dbReference>
<dbReference type="SUPFAM" id="SSF55874">
    <property type="entry name" value="ATPase domain of HSP90 chaperone/DNA topoisomerase II/histidine kinase"/>
    <property type="match status" value="1"/>
</dbReference>
<comment type="function">
    <text evidence="5">This protein is involved in the repair of mismatches in DNA. It is required for dam-dependent methyl-directed DNA mismatch repair. May act as a 'molecular matchmaker', a protein that promotes the formation of a stable complex between two or more DNA-binding proteins in an ATP-dependent manner without itself being part of a final effector complex.</text>
</comment>
<dbReference type="InterPro" id="IPR037198">
    <property type="entry name" value="MutL_C_sf"/>
</dbReference>
<name>A0A1M5KU31_FLAJO</name>
<dbReference type="EMBL" id="FQWH01000003">
    <property type="protein sequence ID" value="SHG55653.1"/>
    <property type="molecule type" value="Genomic_DNA"/>
</dbReference>
<keyword evidence="3 5" id="KW-0227">DNA damage</keyword>
<dbReference type="Gene3D" id="3.30.1370.100">
    <property type="entry name" value="MutL, C-terminal domain, regulatory subdomain"/>
    <property type="match status" value="1"/>
</dbReference>
<dbReference type="HAMAP" id="MF_00149">
    <property type="entry name" value="DNA_mis_repair"/>
    <property type="match status" value="1"/>
</dbReference>
<evidence type="ECO:0000256" key="5">
    <source>
        <dbReference type="HAMAP-Rule" id="MF_00149"/>
    </source>
</evidence>
<gene>
    <name evidence="5" type="primary">mutL</name>
    <name evidence="9" type="ORF">SAMN05444388_103194</name>
</gene>
<dbReference type="InterPro" id="IPR036890">
    <property type="entry name" value="HATPase_C_sf"/>
</dbReference>
<dbReference type="FunFam" id="3.30.565.10:FF:000003">
    <property type="entry name" value="DNA mismatch repair endonuclease MutL"/>
    <property type="match status" value="1"/>
</dbReference>
<dbReference type="Gene3D" id="3.30.1540.20">
    <property type="entry name" value="MutL, C-terminal domain, dimerisation subdomain"/>
    <property type="match status" value="1"/>
</dbReference>
<evidence type="ECO:0000313" key="9">
    <source>
        <dbReference type="EMBL" id="SHG55653.1"/>
    </source>
</evidence>
<dbReference type="GO" id="GO:0140664">
    <property type="term" value="F:ATP-dependent DNA damage sensor activity"/>
    <property type="evidence" value="ECO:0007669"/>
    <property type="project" value="InterPro"/>
</dbReference>
<dbReference type="InterPro" id="IPR020568">
    <property type="entry name" value="Ribosomal_Su5_D2-typ_SF"/>
</dbReference>
<organism evidence="9 10">
    <name type="scientific">Flavobacterium johnsoniae</name>
    <name type="common">Cytophaga johnsonae</name>
    <dbReference type="NCBI Taxonomy" id="986"/>
    <lineage>
        <taxon>Bacteria</taxon>
        <taxon>Pseudomonadati</taxon>
        <taxon>Bacteroidota</taxon>
        <taxon>Flavobacteriia</taxon>
        <taxon>Flavobacteriales</taxon>
        <taxon>Flavobacteriaceae</taxon>
        <taxon>Flavobacterium</taxon>
    </lineage>
</organism>
<keyword evidence="4 5" id="KW-0234">DNA repair</keyword>
<feature type="region of interest" description="Disordered" evidence="6">
    <location>
        <begin position="363"/>
        <end position="405"/>
    </location>
</feature>
<evidence type="ECO:0000259" key="8">
    <source>
        <dbReference type="SMART" id="SM01340"/>
    </source>
</evidence>
<dbReference type="GO" id="GO:0032300">
    <property type="term" value="C:mismatch repair complex"/>
    <property type="evidence" value="ECO:0007669"/>
    <property type="project" value="InterPro"/>
</dbReference>
<dbReference type="AlphaFoldDB" id="A0A1M5KU31"/>
<dbReference type="RefSeq" id="WP_012022319.1">
    <property type="nucleotide sequence ID" value="NZ_CP031763.1"/>
</dbReference>
<sequence>MSSIIQLLPDHVANQIAAGEVVQRPASVVKELLENAVDAKATDIKLIIKDAGKSLVQVIDNGVGMTVTDARLCFARHATSKIRQAEDLFSLGTKGFRGEALASIAAIAHMEMKTKQEQDELGTHIVIEGSKFVSQEVAVLPKGTSFAVKNLFFNIPARRNFLKSDTVEFRHVMDEFQRVALAHPNIHFSFYHNGSELYNLPAAGYRQRIVGIMSGKTNEKLVPVNEDTEIISIQGFVCKPEFAKKNRGEQFFFVNDRFIKSGYLHHAVMAAYDGLLKDGSQPSYFLYLQVPPNTIDINIHPTKTEIKFDDEQALYAILRASIKHSLGQFNVAPVLDFDRDSNLDTPYHYKDVEAEVPTIQVDGTFNPFTDDKTNQHYTKAGSGSGSGYSSGSSSSSGSGSGSSYSGYSKRVEPTVSWESLYVGLDTENPETIESSPFIFENEEVTSSLFNDDEVEQASQKTYQIHKKYIVSPIKSGMVIVDQHRAHQRILYEQFLLNMTVNQASSQQLLFPLDLFYSSSEMKLIEELKPSLETTGFVFEEAQTDHVVISGIPVNITESEVSLVIEQLLSDLQDGIPASSYSQNDTIAKSMAKSLAVKTGSYLTEKEQDNLVNGLFACKDPNISPFQKPTFITMRVEDIDKKFAL</sequence>
<dbReference type="InterPro" id="IPR020667">
    <property type="entry name" value="DNA_mismatch_repair_MutL"/>
</dbReference>
<feature type="domain" description="DNA mismatch repair protein S5" evidence="8">
    <location>
        <begin position="209"/>
        <end position="327"/>
    </location>
</feature>
<dbReference type="SUPFAM" id="SSF118116">
    <property type="entry name" value="DNA mismatch repair protein MutL"/>
    <property type="match status" value="1"/>
</dbReference>
<dbReference type="GeneID" id="31763075"/>
<dbReference type="OMA" id="AHERIMY"/>
<dbReference type="PANTHER" id="PTHR10073">
    <property type="entry name" value="DNA MISMATCH REPAIR PROTEIN MLH, PMS, MUTL"/>
    <property type="match status" value="1"/>
</dbReference>
<dbReference type="InterPro" id="IPR042120">
    <property type="entry name" value="MutL_C_dimsub"/>
</dbReference>
<dbReference type="PANTHER" id="PTHR10073:SF12">
    <property type="entry name" value="DNA MISMATCH REPAIR PROTEIN MLH1"/>
    <property type="match status" value="1"/>
</dbReference>
<protein>
    <recommendedName>
        <fullName evidence="2 5">DNA mismatch repair protein MutL</fullName>
    </recommendedName>
</protein>
<proteinExistence type="inferred from homology"/>
<dbReference type="SMART" id="SM01340">
    <property type="entry name" value="DNA_mis_repair"/>
    <property type="match status" value="1"/>
</dbReference>
<feature type="domain" description="MutL C-terminal dimerisation" evidence="7">
    <location>
        <begin position="460"/>
        <end position="602"/>
    </location>
</feature>
<dbReference type="InterPro" id="IPR014790">
    <property type="entry name" value="MutL_C"/>
</dbReference>
<dbReference type="Gene3D" id="3.30.565.10">
    <property type="entry name" value="Histidine kinase-like ATPase, C-terminal domain"/>
    <property type="match status" value="1"/>
</dbReference>
<dbReference type="SMR" id="A0A1M5KU31"/>
<dbReference type="InterPro" id="IPR002099">
    <property type="entry name" value="MutL/Mlh/PMS"/>
</dbReference>
<reference evidence="9 10" key="1">
    <citation type="submission" date="2016-11" db="EMBL/GenBank/DDBJ databases">
        <authorList>
            <person name="Jaros S."/>
            <person name="Januszkiewicz K."/>
            <person name="Wedrychowicz H."/>
        </authorList>
    </citation>
    <scope>NUCLEOTIDE SEQUENCE [LARGE SCALE GENOMIC DNA]</scope>
    <source>
        <strain evidence="9 10">DSM 6792</strain>
    </source>
</reference>